<evidence type="ECO:0000259" key="1">
    <source>
        <dbReference type="Pfam" id="PF01890"/>
    </source>
</evidence>
<keyword evidence="2" id="KW-0808">Transferase</keyword>
<accession>A0A159Z0E7</accession>
<organism evidence="2 3">
    <name type="scientific">Frigidibacter mobilis</name>
    <dbReference type="NCBI Taxonomy" id="1335048"/>
    <lineage>
        <taxon>Bacteria</taxon>
        <taxon>Pseudomonadati</taxon>
        <taxon>Pseudomonadota</taxon>
        <taxon>Alphaproteobacteria</taxon>
        <taxon>Rhodobacterales</taxon>
        <taxon>Paracoccaceae</taxon>
        <taxon>Frigidibacter</taxon>
    </lineage>
</organism>
<protein>
    <submittedName>
        <fullName evidence="2">Putative precorrin methylase</fullName>
    </submittedName>
</protein>
<dbReference type="RefSeq" id="WP_066808431.1">
    <property type="nucleotide sequence ID" value="NZ_CP012661.1"/>
</dbReference>
<feature type="domain" description="CobE/GbiG C-terminal" evidence="1">
    <location>
        <begin position="3"/>
        <end position="106"/>
    </location>
</feature>
<dbReference type="GO" id="GO:0009236">
    <property type="term" value="P:cobalamin biosynthetic process"/>
    <property type="evidence" value="ECO:0007669"/>
    <property type="project" value="InterPro"/>
</dbReference>
<evidence type="ECO:0000313" key="3">
    <source>
        <dbReference type="Proteomes" id="UP000076128"/>
    </source>
</evidence>
<dbReference type="KEGG" id="daa:AKL17_0058"/>
<evidence type="ECO:0000313" key="2">
    <source>
        <dbReference type="EMBL" id="AMY67320.1"/>
    </source>
</evidence>
<dbReference type="Pfam" id="PF01890">
    <property type="entry name" value="CbiG_C"/>
    <property type="match status" value="1"/>
</dbReference>
<keyword evidence="2" id="KW-0489">Methyltransferase</keyword>
<name>A0A159Z0E7_9RHOB</name>
<dbReference type="Proteomes" id="UP000076128">
    <property type="component" value="Chromosome"/>
</dbReference>
<dbReference type="AlphaFoldDB" id="A0A159Z0E7"/>
<dbReference type="EMBL" id="CP012661">
    <property type="protein sequence ID" value="AMY67320.1"/>
    <property type="molecule type" value="Genomic_DNA"/>
</dbReference>
<dbReference type="InterPro" id="IPR002750">
    <property type="entry name" value="CobE/GbiG_C"/>
</dbReference>
<dbReference type="OrthoDB" id="7475241at2"/>
<dbReference type="PATRIC" id="fig|1335048.3.peg.61"/>
<sequence>MRVIGLGLASTATAADLARALAAAGPADAVALLAGREGHPALAQVAVPLRPVPEAAIRGIATPTQSPRILARFGCGSVAEALALVASGGALVAQRRCVGAVTWAVAETATPPATKGPQT</sequence>
<dbReference type="Gene3D" id="3.30.420.180">
    <property type="entry name" value="CobE/GbiG C-terminal domain"/>
    <property type="match status" value="1"/>
</dbReference>
<reference evidence="2 3" key="1">
    <citation type="submission" date="2015-09" db="EMBL/GenBank/DDBJ databases">
        <title>Complete genome sequence of Defluviimonas alba cai42t isolated from an oilfield in Xinjiang.</title>
        <authorList>
            <person name="Geng S."/>
            <person name="Pan X."/>
            <person name="Wu X."/>
        </authorList>
    </citation>
    <scope>NUCLEOTIDE SEQUENCE [LARGE SCALE GENOMIC DNA]</scope>
    <source>
        <strain evidence="3">cai42</strain>
    </source>
</reference>
<dbReference type="GO" id="GO:0032259">
    <property type="term" value="P:methylation"/>
    <property type="evidence" value="ECO:0007669"/>
    <property type="project" value="UniProtKB-KW"/>
</dbReference>
<dbReference type="InterPro" id="IPR036518">
    <property type="entry name" value="CobE/GbiG_C_sf"/>
</dbReference>
<dbReference type="STRING" id="1335048.AKL17_0058"/>
<dbReference type="SUPFAM" id="SSF159664">
    <property type="entry name" value="CobE/GbiG C-terminal domain-like"/>
    <property type="match status" value="1"/>
</dbReference>
<proteinExistence type="predicted"/>
<keyword evidence="3" id="KW-1185">Reference proteome</keyword>
<dbReference type="GO" id="GO:0008168">
    <property type="term" value="F:methyltransferase activity"/>
    <property type="evidence" value="ECO:0007669"/>
    <property type="project" value="UniProtKB-KW"/>
</dbReference>
<gene>
    <name evidence="2" type="ORF">AKL17_0058</name>
</gene>